<dbReference type="InterPro" id="IPR029003">
    <property type="entry name" value="CENP-S/Mhf1"/>
</dbReference>
<evidence type="ECO:0008006" key="7">
    <source>
        <dbReference type="Google" id="ProtNLM"/>
    </source>
</evidence>
<evidence type="ECO:0000313" key="6">
    <source>
        <dbReference type="Proteomes" id="UP000510647"/>
    </source>
</evidence>
<keyword evidence="2" id="KW-0227">DNA damage</keyword>
<keyword evidence="6" id="KW-1185">Reference proteome</keyword>
<keyword evidence="3" id="KW-0238">DNA-binding</keyword>
<name>A0A7H9HU70_9SACH</name>
<dbReference type="GO" id="GO:0003677">
    <property type="term" value="F:DNA binding"/>
    <property type="evidence" value="ECO:0007669"/>
    <property type="project" value="UniProtKB-KW"/>
</dbReference>
<evidence type="ECO:0000256" key="3">
    <source>
        <dbReference type="ARBA" id="ARBA00023125"/>
    </source>
</evidence>
<gene>
    <name evidence="5" type="ORF">HG537_0D02780</name>
</gene>
<dbReference type="Proteomes" id="UP000510647">
    <property type="component" value="Chromosome 4"/>
</dbReference>
<dbReference type="OrthoDB" id="1872155at2759"/>
<keyword evidence="4" id="KW-0234">DNA repair</keyword>
<sequence>MSTRNNDNEKILAQLKGKLWYCIERQIAEETPFDTSCTSSFTNALVELCYLQLVEMGKDLEAFARHANRDTITVDDMMLLLRKTPHLQKMLRPDDPK</sequence>
<dbReference type="GO" id="GO:0006281">
    <property type="term" value="P:DNA repair"/>
    <property type="evidence" value="ECO:0007669"/>
    <property type="project" value="UniProtKB-KW"/>
</dbReference>
<dbReference type="GO" id="GO:0071821">
    <property type="term" value="C:FANCM-MHF complex"/>
    <property type="evidence" value="ECO:0007669"/>
    <property type="project" value="InterPro"/>
</dbReference>
<comment type="similarity">
    <text evidence="1">Belongs to the TAF9 family. CENP-S/MHF1 subfamily.</text>
</comment>
<dbReference type="PANTHER" id="PTHR22980:SF0">
    <property type="entry name" value="CENTROMERE PROTEIN S"/>
    <property type="match status" value="1"/>
</dbReference>
<evidence type="ECO:0000256" key="2">
    <source>
        <dbReference type="ARBA" id="ARBA00022763"/>
    </source>
</evidence>
<organism evidence="5 6">
    <name type="scientific">Torulaspora globosa</name>
    <dbReference type="NCBI Taxonomy" id="48254"/>
    <lineage>
        <taxon>Eukaryota</taxon>
        <taxon>Fungi</taxon>
        <taxon>Dikarya</taxon>
        <taxon>Ascomycota</taxon>
        <taxon>Saccharomycotina</taxon>
        <taxon>Saccharomycetes</taxon>
        <taxon>Saccharomycetales</taxon>
        <taxon>Saccharomycetaceae</taxon>
        <taxon>Torulaspora</taxon>
    </lineage>
</organism>
<proteinExistence type="inferred from homology"/>
<evidence type="ECO:0000256" key="1">
    <source>
        <dbReference type="ARBA" id="ARBA00006612"/>
    </source>
</evidence>
<evidence type="ECO:0000256" key="4">
    <source>
        <dbReference type="ARBA" id="ARBA00023204"/>
    </source>
</evidence>
<accession>A0A7H9HU70</accession>
<dbReference type="GO" id="GO:0031297">
    <property type="term" value="P:replication fork processing"/>
    <property type="evidence" value="ECO:0007669"/>
    <property type="project" value="TreeGrafter"/>
</dbReference>
<dbReference type="Gene3D" id="1.10.20.10">
    <property type="entry name" value="Histone, subunit A"/>
    <property type="match status" value="1"/>
</dbReference>
<reference evidence="5 6" key="1">
    <citation type="submission" date="2020-06" db="EMBL/GenBank/DDBJ databases">
        <title>The yeast mating-type switching endonuclease HO is a domesticated member of an unorthodox homing genetic element family.</title>
        <authorList>
            <person name="Coughlan A.Y."/>
            <person name="Lombardi L."/>
            <person name="Braun-Galleani S."/>
            <person name="Martos A.R."/>
            <person name="Galeote V."/>
            <person name="Bigey F."/>
            <person name="Dequin S."/>
            <person name="Byrne K.P."/>
            <person name="Wolfe K.H."/>
        </authorList>
    </citation>
    <scope>NUCLEOTIDE SEQUENCE [LARGE SCALE GENOMIC DNA]</scope>
    <source>
        <strain evidence="5 6">CBS2947</strain>
    </source>
</reference>
<dbReference type="CDD" id="cd22919">
    <property type="entry name" value="HFD_CENP-S"/>
    <property type="match status" value="1"/>
</dbReference>
<dbReference type="SUPFAM" id="SSF47113">
    <property type="entry name" value="Histone-fold"/>
    <property type="match status" value="1"/>
</dbReference>
<evidence type="ECO:0000313" key="5">
    <source>
        <dbReference type="EMBL" id="QLQ80277.1"/>
    </source>
</evidence>
<dbReference type="GO" id="GO:0000712">
    <property type="term" value="P:resolution of meiotic recombination intermediates"/>
    <property type="evidence" value="ECO:0007669"/>
    <property type="project" value="TreeGrafter"/>
</dbReference>
<protein>
    <recommendedName>
        <fullName evidence="7">Centromere protein S</fullName>
    </recommendedName>
</protein>
<dbReference type="InterPro" id="IPR009072">
    <property type="entry name" value="Histone-fold"/>
</dbReference>
<dbReference type="AlphaFoldDB" id="A0A7H9HU70"/>
<dbReference type="EMBL" id="CP059270">
    <property type="protein sequence ID" value="QLQ80277.1"/>
    <property type="molecule type" value="Genomic_DNA"/>
</dbReference>
<dbReference type="Pfam" id="PF15630">
    <property type="entry name" value="CENP-S"/>
    <property type="match status" value="1"/>
</dbReference>
<dbReference type="GO" id="GO:0046982">
    <property type="term" value="F:protein heterodimerization activity"/>
    <property type="evidence" value="ECO:0007669"/>
    <property type="project" value="InterPro"/>
</dbReference>
<dbReference type="PANTHER" id="PTHR22980">
    <property type="entry name" value="CORTISTATIN"/>
    <property type="match status" value="1"/>
</dbReference>
<dbReference type="GO" id="GO:0003682">
    <property type="term" value="F:chromatin binding"/>
    <property type="evidence" value="ECO:0007669"/>
    <property type="project" value="TreeGrafter"/>
</dbReference>